<evidence type="ECO:0000256" key="3">
    <source>
        <dbReference type="ARBA" id="ARBA00022771"/>
    </source>
</evidence>
<reference evidence="8" key="2">
    <citation type="journal article" date="2021" name="Genome Biol. Evol.">
        <title>Developing a high-quality reference genome for a parasitic bivalve with doubly uniparental inheritance (Bivalvia: Unionida).</title>
        <authorList>
            <person name="Smith C.H."/>
        </authorList>
    </citation>
    <scope>NUCLEOTIDE SEQUENCE</scope>
    <source>
        <strain evidence="8">CHS0354</strain>
        <tissue evidence="8">Mantle</tissue>
    </source>
</reference>
<evidence type="ECO:0000256" key="2">
    <source>
        <dbReference type="ARBA" id="ARBA00022737"/>
    </source>
</evidence>
<name>A0AAE0T2D9_9BIVA</name>
<keyword evidence="1" id="KW-0479">Metal-binding</keyword>
<reference evidence="8" key="3">
    <citation type="submission" date="2023-05" db="EMBL/GenBank/DDBJ databases">
        <authorList>
            <person name="Smith C.H."/>
        </authorList>
    </citation>
    <scope>NUCLEOTIDE SEQUENCE</scope>
    <source>
        <strain evidence="8">CHS0354</strain>
        <tissue evidence="8">Mantle</tissue>
    </source>
</reference>
<feature type="region of interest" description="Disordered" evidence="6">
    <location>
        <begin position="1099"/>
        <end position="1125"/>
    </location>
</feature>
<evidence type="ECO:0000256" key="4">
    <source>
        <dbReference type="ARBA" id="ARBA00022833"/>
    </source>
</evidence>
<reference evidence="8" key="1">
    <citation type="journal article" date="2021" name="Genome Biol. Evol.">
        <title>A High-Quality Reference Genome for a Parasitic Bivalve with Doubly Uniparental Inheritance (Bivalvia: Unionida).</title>
        <authorList>
            <person name="Smith C.H."/>
        </authorList>
    </citation>
    <scope>NUCLEOTIDE SEQUENCE</scope>
    <source>
        <strain evidence="8">CHS0354</strain>
    </source>
</reference>
<dbReference type="Proteomes" id="UP001195483">
    <property type="component" value="Unassembled WGS sequence"/>
</dbReference>
<dbReference type="GO" id="GO:0005634">
    <property type="term" value="C:nucleus"/>
    <property type="evidence" value="ECO:0007669"/>
    <property type="project" value="TreeGrafter"/>
</dbReference>
<keyword evidence="2" id="KW-0677">Repeat</keyword>
<dbReference type="SMART" id="SM00355">
    <property type="entry name" value="ZnF_C2H2"/>
    <property type="match status" value="11"/>
</dbReference>
<dbReference type="InterPro" id="IPR013087">
    <property type="entry name" value="Znf_C2H2_type"/>
</dbReference>
<evidence type="ECO:0000256" key="6">
    <source>
        <dbReference type="SAM" id="MobiDB-lite"/>
    </source>
</evidence>
<keyword evidence="3 5" id="KW-0863">Zinc-finger</keyword>
<feature type="domain" description="C2H2-type" evidence="7">
    <location>
        <begin position="14"/>
        <end position="42"/>
    </location>
</feature>
<dbReference type="Gene3D" id="3.30.160.60">
    <property type="entry name" value="Classic Zinc Finger"/>
    <property type="match status" value="5"/>
</dbReference>
<feature type="domain" description="C2H2-type" evidence="7">
    <location>
        <begin position="603"/>
        <end position="630"/>
    </location>
</feature>
<organism evidence="8 9">
    <name type="scientific">Potamilus streckersoni</name>
    <dbReference type="NCBI Taxonomy" id="2493646"/>
    <lineage>
        <taxon>Eukaryota</taxon>
        <taxon>Metazoa</taxon>
        <taxon>Spiralia</taxon>
        <taxon>Lophotrochozoa</taxon>
        <taxon>Mollusca</taxon>
        <taxon>Bivalvia</taxon>
        <taxon>Autobranchia</taxon>
        <taxon>Heteroconchia</taxon>
        <taxon>Palaeoheterodonta</taxon>
        <taxon>Unionida</taxon>
        <taxon>Unionoidea</taxon>
        <taxon>Unionidae</taxon>
        <taxon>Ambleminae</taxon>
        <taxon>Lampsilini</taxon>
        <taxon>Potamilus</taxon>
    </lineage>
</organism>
<dbReference type="EMBL" id="JAEAOA010000421">
    <property type="protein sequence ID" value="KAK3602451.1"/>
    <property type="molecule type" value="Genomic_DNA"/>
</dbReference>
<comment type="caution">
    <text evidence="8">The sequence shown here is derived from an EMBL/GenBank/DDBJ whole genome shotgun (WGS) entry which is preliminary data.</text>
</comment>
<dbReference type="AlphaFoldDB" id="A0AAE0T2D9"/>
<keyword evidence="4" id="KW-0862">Zinc</keyword>
<proteinExistence type="predicted"/>
<dbReference type="SUPFAM" id="SSF57667">
    <property type="entry name" value="beta-beta-alpha zinc fingers"/>
    <property type="match status" value="4"/>
</dbReference>
<dbReference type="PANTHER" id="PTHR24403">
    <property type="entry name" value="ZINC FINGER PROTEIN"/>
    <property type="match status" value="1"/>
</dbReference>
<evidence type="ECO:0000313" key="9">
    <source>
        <dbReference type="Proteomes" id="UP001195483"/>
    </source>
</evidence>
<evidence type="ECO:0000313" key="8">
    <source>
        <dbReference type="EMBL" id="KAK3602451.1"/>
    </source>
</evidence>
<dbReference type="GO" id="GO:0045944">
    <property type="term" value="P:positive regulation of transcription by RNA polymerase II"/>
    <property type="evidence" value="ECO:0007669"/>
    <property type="project" value="TreeGrafter"/>
</dbReference>
<feature type="domain" description="C2H2-type" evidence="7">
    <location>
        <begin position="575"/>
        <end position="602"/>
    </location>
</feature>
<feature type="compositionally biased region" description="Basic and acidic residues" evidence="6">
    <location>
        <begin position="1112"/>
        <end position="1125"/>
    </location>
</feature>
<feature type="domain" description="C2H2-type" evidence="7">
    <location>
        <begin position="631"/>
        <end position="658"/>
    </location>
</feature>
<dbReference type="InterPro" id="IPR036236">
    <property type="entry name" value="Znf_C2H2_sf"/>
</dbReference>
<protein>
    <recommendedName>
        <fullName evidence="7">C2H2-type domain-containing protein</fullName>
    </recommendedName>
</protein>
<dbReference type="InterPro" id="IPR050688">
    <property type="entry name" value="Zinc_finger/UBP_domain"/>
</dbReference>
<feature type="region of interest" description="Disordered" evidence="6">
    <location>
        <begin position="761"/>
        <end position="816"/>
    </location>
</feature>
<evidence type="ECO:0000259" key="7">
    <source>
        <dbReference type="PROSITE" id="PS50157"/>
    </source>
</evidence>
<feature type="compositionally biased region" description="Polar residues" evidence="6">
    <location>
        <begin position="761"/>
        <end position="813"/>
    </location>
</feature>
<dbReference type="GO" id="GO:0008270">
    <property type="term" value="F:zinc ion binding"/>
    <property type="evidence" value="ECO:0007669"/>
    <property type="project" value="UniProtKB-KW"/>
</dbReference>
<gene>
    <name evidence="8" type="ORF">CHS0354_005915</name>
</gene>
<keyword evidence="9" id="KW-1185">Reference proteome</keyword>
<evidence type="ECO:0000256" key="1">
    <source>
        <dbReference type="ARBA" id="ARBA00022723"/>
    </source>
</evidence>
<sequence>MDETEKDDDFHVMYCCKFCHKQFGSKTGIIQHRKWCALRERSSTAGNSTVPVNPQSSRITKPTCMTGADAVAATKYINSKRPSSQSKPVNSIPFVRSTEPPDSLPLSKRCIHTIGDSHLNSASRTGIHQCSAKRPARQINSRLKSEVASLQNSSNTASGSFGSIRIPSVVADSTDDCSLPKQRCLKMVQAFREFTPVSNTPSFSKMADRSSESTVELVRRSRRIMNRPRYSYSSLAYSGTKKLKIQNWSVLVRNLCRDKNLMLALHKKESDMNRKQRKFLKPYLKILSTDEWKARIESLLKDRKMMAALKVEERMLKLREKVACGADEEKLNLVEKTEREIVATREKMKSGNAEKIVFLALKDGKYTIARLEDHTDKFQLEAATSFSQADRGKSDGEKSYMRYACTVCSNYKTPSREAMEKHMTLHINKKLTCNICSFIANSLTNLQEHNKKEHIGARFPLICELCGLDFREIRTFNEHMGLVHDVPKLICKVCRFKFKTDKDLKEHTLDKHPDHAFKCDNCSKIFLEKMYYDKHLEEKVCFEGTNICNYCGCLKKSQTSLNEHIRRVHLKEHRFSCEYCSYTSSQQYLMRNHVNTHLGIHPYHCELCSFSAVKQSQLVSHMRTHLGEKRFKCDKCQYRATWRVQLKQHHEVHYLPNPVSCSACQIFFRDDRALSLHNSKEHYAAKEVGTANAVHENQALTIWLDDGSKVQVETVDDTSEQMEKTSCIDEHVEKANTTNKHIEQADGAQGHKVEIDGTNEQMETTHSTSQKMETTHSPSQQMETTHSPSQQMETTHSPSQQMETTHSPSQQMETTDDVLQPEHSKTFGVKEQFDRDTVDGIIGQMDVEAIDKGTEHVDDKFLKVNRDHSQENKIVLHLTYAENNREIMNSLVEVSESTMENIDIHREVIDQNEEVIGQNNEEGNSNTTNTKITGNNVEVTDTYRYIDSKGMVTGMEVNMVAAKANKEVVDIDREVTDSKGKSTDIYQDVSVTNKAVKDTNKIISAAVKHFSDTKVKITKEDRLEIADTNKSSDVNMIHKGSVKLPGTQVNPGTPLGGKLGDTIKGNTPSLLKNSQISEQYQRIPIEGTNLVILKPRNQNSDSRSLISHLKTSKKEDDGNGAEIRK</sequence>
<dbReference type="PROSITE" id="PS00028">
    <property type="entry name" value="ZINC_FINGER_C2H2_1"/>
    <property type="match status" value="2"/>
</dbReference>
<evidence type="ECO:0000256" key="5">
    <source>
        <dbReference type="PROSITE-ProRule" id="PRU00042"/>
    </source>
</evidence>
<dbReference type="PANTHER" id="PTHR24403:SF67">
    <property type="entry name" value="FI01116P-RELATED"/>
    <property type="match status" value="1"/>
</dbReference>
<accession>A0AAE0T2D9</accession>
<dbReference type="PROSITE" id="PS50157">
    <property type="entry name" value="ZINC_FINGER_C2H2_2"/>
    <property type="match status" value="4"/>
</dbReference>